<feature type="transmembrane region" description="Helical" evidence="6">
    <location>
        <begin position="274"/>
        <end position="295"/>
    </location>
</feature>
<keyword evidence="2" id="KW-1003">Cell membrane</keyword>
<keyword evidence="5 6" id="KW-0472">Membrane</keyword>
<keyword evidence="9" id="KW-1185">Reference proteome</keyword>
<keyword evidence="3 6" id="KW-0812">Transmembrane</keyword>
<feature type="transmembrane region" description="Helical" evidence="6">
    <location>
        <begin position="218"/>
        <end position="240"/>
    </location>
</feature>
<dbReference type="GO" id="GO:0015658">
    <property type="term" value="F:branched-chain amino acid transmembrane transporter activity"/>
    <property type="evidence" value="ECO:0007669"/>
    <property type="project" value="InterPro"/>
</dbReference>
<dbReference type="STRING" id="1777137.AWB76_07021"/>
<feature type="transmembrane region" description="Helical" evidence="6">
    <location>
        <begin position="107"/>
        <end position="125"/>
    </location>
</feature>
<feature type="transmembrane region" description="Helical" evidence="6">
    <location>
        <begin position="82"/>
        <end position="100"/>
    </location>
</feature>
<gene>
    <name evidence="8" type="ORF">AWB76_07021</name>
</gene>
<feature type="transmembrane region" description="Helical" evidence="6">
    <location>
        <begin position="247"/>
        <end position="268"/>
    </location>
</feature>
<dbReference type="PANTHER" id="PTHR30482:SF20">
    <property type="entry name" value="HIGH-AFFINITY BRANCHED-CHAIN AMINO ACID TRANSPORT SYSTEM PERMEASE PROTEIN LIVM"/>
    <property type="match status" value="1"/>
</dbReference>
<feature type="signal peptide" evidence="7">
    <location>
        <begin position="1"/>
        <end position="23"/>
    </location>
</feature>
<evidence type="ECO:0000313" key="9">
    <source>
        <dbReference type="Proteomes" id="UP000054624"/>
    </source>
</evidence>
<feature type="chain" id="PRO_5007624185" evidence="7">
    <location>
        <begin position="24"/>
        <end position="326"/>
    </location>
</feature>
<dbReference type="RefSeq" id="WP_061164577.1">
    <property type="nucleotide sequence ID" value="NZ_FCOI02000043.1"/>
</dbReference>
<evidence type="ECO:0000256" key="2">
    <source>
        <dbReference type="ARBA" id="ARBA00022475"/>
    </source>
</evidence>
<sequence>MRKFHLSSWLAGTVLAVGASAFATNAYAISIINLAAIAALTAASMRFVMLIGEVSFATAAFVGMGAYGAGVATTIFDWPFPVAMLLGPVLVVIVSVLFGITTLRVRGPYFMLIGFAFAEAVRIAFSKSEFIGGTSGMTGIFPPRFMDTWIQSFVVGTVAVTIFALYVVEKTDFGKVLVAIRDNENIARSVGINVLFCKVACFAIASFCAGIAGSLHAFVNNVISPGDFTFLLASMALAYVKVGGESSIFGAVAGAIILVLLGSFALGLGAGEQLFYGAAIVLAVLLMPKGLTGLLDKFVRKVPRVKLAEDSSLEQKSASKLSRNGG</sequence>
<dbReference type="EMBL" id="FCOI02000043">
    <property type="protein sequence ID" value="SAK94493.1"/>
    <property type="molecule type" value="Genomic_DNA"/>
</dbReference>
<dbReference type="PANTHER" id="PTHR30482">
    <property type="entry name" value="HIGH-AFFINITY BRANCHED-CHAIN AMINO ACID TRANSPORT SYSTEM PERMEASE"/>
    <property type="match status" value="1"/>
</dbReference>
<evidence type="ECO:0000256" key="7">
    <source>
        <dbReference type="SAM" id="SignalP"/>
    </source>
</evidence>
<accession>A0A158DJ55</accession>
<evidence type="ECO:0000313" key="8">
    <source>
        <dbReference type="EMBL" id="SAK94493.1"/>
    </source>
</evidence>
<dbReference type="Proteomes" id="UP000054624">
    <property type="component" value="Unassembled WGS sequence"/>
</dbReference>
<dbReference type="CDD" id="cd06581">
    <property type="entry name" value="TM_PBP1_LivM_like"/>
    <property type="match status" value="1"/>
</dbReference>
<feature type="transmembrane region" description="Helical" evidence="6">
    <location>
        <begin position="149"/>
        <end position="168"/>
    </location>
</feature>
<feature type="transmembrane region" description="Helical" evidence="6">
    <location>
        <begin position="189"/>
        <end position="212"/>
    </location>
</feature>
<proteinExistence type="predicted"/>
<name>A0A158DJ55_9BURK</name>
<keyword evidence="7" id="KW-0732">Signal</keyword>
<dbReference type="AlphaFoldDB" id="A0A158DJ55"/>
<keyword evidence="4 6" id="KW-1133">Transmembrane helix</keyword>
<evidence type="ECO:0000256" key="3">
    <source>
        <dbReference type="ARBA" id="ARBA00022692"/>
    </source>
</evidence>
<evidence type="ECO:0000256" key="5">
    <source>
        <dbReference type="ARBA" id="ARBA00023136"/>
    </source>
</evidence>
<comment type="subcellular location">
    <subcellularLocation>
        <location evidence="1">Cell membrane</location>
        <topology evidence="1">Multi-pass membrane protein</topology>
    </subcellularLocation>
</comment>
<dbReference type="OrthoDB" id="9814461at2"/>
<evidence type="ECO:0000256" key="1">
    <source>
        <dbReference type="ARBA" id="ARBA00004651"/>
    </source>
</evidence>
<evidence type="ECO:0000256" key="4">
    <source>
        <dbReference type="ARBA" id="ARBA00022989"/>
    </source>
</evidence>
<protein>
    <submittedName>
        <fullName evidence="8">Branched chain amino acid ABC transporter inner membrane protein</fullName>
    </submittedName>
</protein>
<evidence type="ECO:0000256" key="6">
    <source>
        <dbReference type="SAM" id="Phobius"/>
    </source>
</evidence>
<dbReference type="InterPro" id="IPR043428">
    <property type="entry name" value="LivM-like"/>
</dbReference>
<organism evidence="8 9">
    <name type="scientific">Caballeronia temeraria</name>
    <dbReference type="NCBI Taxonomy" id="1777137"/>
    <lineage>
        <taxon>Bacteria</taxon>
        <taxon>Pseudomonadati</taxon>
        <taxon>Pseudomonadota</taxon>
        <taxon>Betaproteobacteria</taxon>
        <taxon>Burkholderiales</taxon>
        <taxon>Burkholderiaceae</taxon>
        <taxon>Caballeronia</taxon>
    </lineage>
</organism>
<dbReference type="Pfam" id="PF02653">
    <property type="entry name" value="BPD_transp_2"/>
    <property type="match status" value="1"/>
</dbReference>
<dbReference type="GO" id="GO:0005886">
    <property type="term" value="C:plasma membrane"/>
    <property type="evidence" value="ECO:0007669"/>
    <property type="project" value="UniProtKB-SubCell"/>
</dbReference>
<reference evidence="9" key="1">
    <citation type="submission" date="2016-01" db="EMBL/GenBank/DDBJ databases">
        <authorList>
            <person name="Peeters Charlotte."/>
        </authorList>
    </citation>
    <scope>NUCLEOTIDE SEQUENCE [LARGE SCALE GENOMIC DNA]</scope>
</reference>
<dbReference type="InterPro" id="IPR001851">
    <property type="entry name" value="ABC_transp_permease"/>
</dbReference>
<feature type="transmembrane region" description="Helical" evidence="6">
    <location>
        <begin position="56"/>
        <end position="76"/>
    </location>
</feature>